<gene>
    <name evidence="6" type="ORF">GCM10022268_27480</name>
</gene>
<evidence type="ECO:0000313" key="7">
    <source>
        <dbReference type="Proteomes" id="UP001500523"/>
    </source>
</evidence>
<comment type="caution">
    <text evidence="6">The sequence shown here is derived from an EMBL/GenBank/DDBJ whole genome shotgun (WGS) entry which is preliminary data.</text>
</comment>
<dbReference type="PANTHER" id="PTHR36985:SF1">
    <property type="entry name" value="TRANSLOCATION AND ASSEMBLY MODULE SUBUNIT TAMB"/>
    <property type="match status" value="1"/>
</dbReference>
<name>A0ABP7ED57_9SPHN</name>
<keyword evidence="2" id="KW-0812">Transmembrane</keyword>
<dbReference type="PANTHER" id="PTHR36985">
    <property type="entry name" value="TRANSLOCATION AND ASSEMBLY MODULE SUBUNIT TAMB"/>
    <property type="match status" value="1"/>
</dbReference>
<dbReference type="InterPro" id="IPR007452">
    <property type="entry name" value="TamB_C"/>
</dbReference>
<dbReference type="Proteomes" id="UP001500523">
    <property type="component" value="Unassembled WGS sequence"/>
</dbReference>
<keyword evidence="4" id="KW-0472">Membrane</keyword>
<proteinExistence type="predicted"/>
<reference evidence="7" key="1">
    <citation type="journal article" date="2019" name="Int. J. Syst. Evol. Microbiol.">
        <title>The Global Catalogue of Microorganisms (GCM) 10K type strain sequencing project: providing services to taxonomists for standard genome sequencing and annotation.</title>
        <authorList>
            <consortium name="The Broad Institute Genomics Platform"/>
            <consortium name="The Broad Institute Genome Sequencing Center for Infectious Disease"/>
            <person name="Wu L."/>
            <person name="Ma J."/>
        </authorList>
    </citation>
    <scope>NUCLEOTIDE SEQUENCE [LARGE SCALE GENOMIC DNA]</scope>
    <source>
        <strain evidence="7">JCM 17498</strain>
    </source>
</reference>
<sequence>MRRIRHWIAGTVTLLATIVALALVLVDTGWGHRLVAERIGTIRTANGLRFAVGRIDGSVYGATRLRDLRVYDLDGLLFSAPEVALDWAPWRWLTGELAIEQLAVPTARLEHVPHTRKTGRRGPILPDFDIRIGGLAIDRLVLAPPVSGRERIGRLAGRADIRSGRAMVTLAATVAGSDRLRVAIDAEPARDTFKIDVAAAGAAGGVLASAVRVNGPVTLTVDGDGRWAAWRGRAVARAAGASVLDLALSATAGRYTLAGTAAPSRFLTGKGQRLTAPRVLVEGAATYANRRLAGQLGLRSAALAVTTTGEIDLAASVYRNVRVRARLLRPAALFPNMSGRGIELRAILDGAFDRVRYDYRLTAERLAFDNTGFDRVRIGGAGRWSPMPVTVPIRLAAARVTGVGDVAGGILRNLSVDGTLRLAPPMLTGDALRLRSDKLQGRITLALDLRTGRYQIGLGGALGRYLIPGIGVVDVQSRLQVVPGPGGRGTRIAGRGEAQVRRLDNAFFRSLAGGLPRITTGLERTSDGVLHFTGLVLTAPSLRLAGNGYRRRDGTFHFEGAGRQATYGPVSLVLDGRIERPTLDLRFASPNATLGLRDVRAHLDPTPQGFAFMAEGQSRLGSFRGRGAILLPSGGQASIGIDTVEVAGSRGSGRLAIVDGGFDGRIAMTGALTGDLTFRPEGAVQRIDLHLAARGAQLDGATLRQGRLDGSVRLNPAGPVLDLTAQGQGLRYGGLLLARFAGTAKLVDGIGEARAAIAGSRGRSFDIQTVTQVRADGFTVNAQGTLDRRPIRLLEPAVIVREGEGWRVQPTRLTFAGGEARLAGRWSEAGTSVEAGVTTMPLTILDIGFPGLGLGGSASGTLTLATPAGGAPTGRMDMTVRGLTRAGLVLNSTPIDVAMAGVLRADRAGLRAVMAAGGKTIGRAQAQLAPLGQGTLTQRLAGAGLFAQLRYAGPADALWRLTGVELFDLSGPVSIGADVTGRLSAPLIRGALQTSAARIESATTGTLLTNVQTSGRFAGSRLAIDRFAADAGRGGRVTGSGQFDLAGRGGVGLDLRMQADHAVLIARDDIGATVSGPLRFASTGTGGTISGDVTLDQARYRLGQATAATAAPPLNVREINVPGGDDTDDRPATPWTLALNARARNAVAVTGLGLTSEWSANLQIGGAPDNPAITGQARLIRGDYEFAGREFELSRGIIRFGGETPANPSLDIEANANTTGLNASIRVTGTAMKPEIGFASVPALPEDELLSRLLFGTSITNLSAPEALQLAAAVAALQDSGGGLNPINAVRRAAGLDRLRILPADPQTGQGTSIAAGKYVTRRLYAEIVTDGQGYSATQVEFQVTRWLSLLSSISTLGRQSVNVRVSRDY</sequence>
<dbReference type="EMBL" id="BAABBF010000006">
    <property type="protein sequence ID" value="GAA3717554.1"/>
    <property type="molecule type" value="Genomic_DNA"/>
</dbReference>
<feature type="domain" description="Translocation and assembly module TamB C-terminal" evidence="5">
    <location>
        <begin position="1030"/>
        <end position="1370"/>
    </location>
</feature>
<evidence type="ECO:0000256" key="1">
    <source>
        <dbReference type="ARBA" id="ARBA00004167"/>
    </source>
</evidence>
<evidence type="ECO:0000256" key="3">
    <source>
        <dbReference type="ARBA" id="ARBA00022989"/>
    </source>
</evidence>
<evidence type="ECO:0000256" key="4">
    <source>
        <dbReference type="ARBA" id="ARBA00023136"/>
    </source>
</evidence>
<evidence type="ECO:0000259" key="5">
    <source>
        <dbReference type="Pfam" id="PF04357"/>
    </source>
</evidence>
<dbReference type="RefSeq" id="WP_344693968.1">
    <property type="nucleotide sequence ID" value="NZ_BAABBF010000006.1"/>
</dbReference>
<comment type="subcellular location">
    <subcellularLocation>
        <location evidence="1">Membrane</location>
        <topology evidence="1">Single-pass membrane protein</topology>
    </subcellularLocation>
</comment>
<keyword evidence="7" id="KW-1185">Reference proteome</keyword>
<organism evidence="6 7">
    <name type="scientific">Sphingomonas cynarae</name>
    <dbReference type="NCBI Taxonomy" id="930197"/>
    <lineage>
        <taxon>Bacteria</taxon>
        <taxon>Pseudomonadati</taxon>
        <taxon>Pseudomonadota</taxon>
        <taxon>Alphaproteobacteria</taxon>
        <taxon>Sphingomonadales</taxon>
        <taxon>Sphingomonadaceae</taxon>
        <taxon>Sphingomonas</taxon>
    </lineage>
</organism>
<accession>A0ABP7ED57</accession>
<dbReference type="Pfam" id="PF04357">
    <property type="entry name" value="TamB"/>
    <property type="match status" value="1"/>
</dbReference>
<evidence type="ECO:0000256" key="2">
    <source>
        <dbReference type="ARBA" id="ARBA00022692"/>
    </source>
</evidence>
<evidence type="ECO:0000313" key="6">
    <source>
        <dbReference type="EMBL" id="GAA3717554.1"/>
    </source>
</evidence>
<protein>
    <recommendedName>
        <fullName evidence="5">Translocation and assembly module TamB C-terminal domain-containing protein</fullName>
    </recommendedName>
</protein>
<keyword evidence="3" id="KW-1133">Transmembrane helix</keyword>